<dbReference type="Gene3D" id="2.40.50.870">
    <property type="entry name" value="Protein of unknown function (DUF3299)"/>
    <property type="match status" value="1"/>
</dbReference>
<protein>
    <recommendedName>
        <fullName evidence="4">DUF3299 domain-containing protein</fullName>
    </recommendedName>
</protein>
<reference evidence="2 3" key="1">
    <citation type="submission" date="2018-04" db="EMBL/GenBank/DDBJ databases">
        <title>Sphingobacterium cortibacter sp. nov.</title>
        <authorList>
            <person name="Li Y."/>
        </authorList>
    </citation>
    <scope>NUCLEOTIDE SEQUENCE [LARGE SCALE GENOMIC DNA]</scope>
    <source>
        <strain evidence="2 3">2c-3</strain>
    </source>
</reference>
<sequence length="163" mass="18090">MKQIFIAVLLSIAAYTAQAQIGGANQFPGMEVPDHTPMMNKTWEAIDKMMYKVTTQGNKKIYTPEYPPVLKAMENKQVDLPGYMVPLKSGRNHSTFMISVLPLAQCQFCGTNGIPPMVEIIMKNGTTVKFSDEPVKLRGKMVFNPEPLKGNSEIQIVDAVVIK</sequence>
<dbReference type="EMBL" id="QDKG01000006">
    <property type="protein sequence ID" value="PVH24353.1"/>
    <property type="molecule type" value="Genomic_DNA"/>
</dbReference>
<gene>
    <name evidence="2" type="ORF">DC487_14825</name>
</gene>
<organism evidence="2 3">
    <name type="scientific">Sphingobacterium corticibacter</name>
    <dbReference type="NCBI Taxonomy" id="2171749"/>
    <lineage>
        <taxon>Bacteria</taxon>
        <taxon>Pseudomonadati</taxon>
        <taxon>Bacteroidota</taxon>
        <taxon>Sphingobacteriia</taxon>
        <taxon>Sphingobacteriales</taxon>
        <taxon>Sphingobacteriaceae</taxon>
        <taxon>Sphingobacterium</taxon>
    </lineage>
</organism>
<evidence type="ECO:0000313" key="2">
    <source>
        <dbReference type="EMBL" id="PVH24353.1"/>
    </source>
</evidence>
<evidence type="ECO:0000256" key="1">
    <source>
        <dbReference type="SAM" id="SignalP"/>
    </source>
</evidence>
<feature type="chain" id="PRO_5015729998" description="DUF3299 domain-containing protein" evidence="1">
    <location>
        <begin position="20"/>
        <end position="163"/>
    </location>
</feature>
<dbReference type="OrthoDB" id="1348500at2"/>
<comment type="caution">
    <text evidence="2">The sequence shown here is derived from an EMBL/GenBank/DDBJ whole genome shotgun (WGS) entry which is preliminary data.</text>
</comment>
<keyword evidence="3" id="KW-1185">Reference proteome</keyword>
<dbReference type="RefSeq" id="WP_116776751.1">
    <property type="nucleotide sequence ID" value="NZ_QDKG01000006.1"/>
</dbReference>
<evidence type="ECO:0000313" key="3">
    <source>
        <dbReference type="Proteomes" id="UP000245627"/>
    </source>
</evidence>
<name>A0A2T8HG20_9SPHI</name>
<keyword evidence="1" id="KW-0732">Signal</keyword>
<proteinExistence type="predicted"/>
<accession>A0A2T8HG20</accession>
<dbReference type="Proteomes" id="UP000245627">
    <property type="component" value="Unassembled WGS sequence"/>
</dbReference>
<evidence type="ECO:0008006" key="4">
    <source>
        <dbReference type="Google" id="ProtNLM"/>
    </source>
</evidence>
<dbReference type="AlphaFoldDB" id="A0A2T8HG20"/>
<feature type="signal peptide" evidence="1">
    <location>
        <begin position="1"/>
        <end position="19"/>
    </location>
</feature>